<organism evidence="1 2">
    <name type="scientific">Anaerosporomusa subterranea</name>
    <dbReference type="NCBI Taxonomy" id="1794912"/>
    <lineage>
        <taxon>Bacteria</taxon>
        <taxon>Bacillati</taxon>
        <taxon>Bacillota</taxon>
        <taxon>Negativicutes</taxon>
        <taxon>Acetonemataceae</taxon>
        <taxon>Anaerosporomusa</taxon>
    </lineage>
</organism>
<dbReference type="STRING" id="1794912.AXX12_15150"/>
<reference evidence="1 2" key="1">
    <citation type="submission" date="2016-02" db="EMBL/GenBank/DDBJ databases">
        <title>Anaerosporomusa subterraneum gen. nov., sp. nov., a spore-forming obligate anaerobe isolated from saprolite.</title>
        <authorList>
            <person name="Choi J.K."/>
            <person name="Shah M."/>
            <person name="Yee N."/>
        </authorList>
    </citation>
    <scope>NUCLEOTIDE SEQUENCE [LARGE SCALE GENOMIC DNA]</scope>
    <source>
        <strain evidence="1 2">RU4</strain>
    </source>
</reference>
<dbReference type="OrthoDB" id="5452at2"/>
<gene>
    <name evidence="1" type="ORF">AXX12_15150</name>
</gene>
<accession>A0A154BLX1</accession>
<dbReference type="AlphaFoldDB" id="A0A154BLX1"/>
<keyword evidence="2" id="KW-1185">Reference proteome</keyword>
<sequence length="213" mass="23607">MSHTLHRRGTAENLKNDFVIFAMSAKGINEIDSNVKLRRFLEIVREFNPVNFGDMKTGNYFITSEETIIASAKDTSIVHGVFDNREAFIKALKAIKDADLGVSVIVSGLLDDTHECCRQAGINRHTCEASLGVWGKTERLPDEDILRVSTMCGHGMVPFSLVKKVIEDIKEGRRTINEAAQELAKPCQCGVFNPGRAAALLEEIMCLWGIRVA</sequence>
<evidence type="ECO:0000313" key="1">
    <source>
        <dbReference type="EMBL" id="KYZ74916.1"/>
    </source>
</evidence>
<proteinExistence type="predicted"/>
<dbReference type="RefSeq" id="WP_066245380.1">
    <property type="nucleotide sequence ID" value="NZ_LSGP01000026.1"/>
</dbReference>
<dbReference type="Proteomes" id="UP000076268">
    <property type="component" value="Unassembled WGS sequence"/>
</dbReference>
<dbReference type="EMBL" id="LSGP01000026">
    <property type="protein sequence ID" value="KYZ74916.1"/>
    <property type="molecule type" value="Genomic_DNA"/>
</dbReference>
<name>A0A154BLX1_ANASB</name>
<comment type="caution">
    <text evidence="1">The sequence shown here is derived from an EMBL/GenBank/DDBJ whole genome shotgun (WGS) entry which is preliminary data.</text>
</comment>
<evidence type="ECO:0000313" key="2">
    <source>
        <dbReference type="Proteomes" id="UP000076268"/>
    </source>
</evidence>
<protein>
    <submittedName>
        <fullName evidence="1">Uncharacterized protein</fullName>
    </submittedName>
</protein>